<keyword evidence="1" id="KW-1133">Transmembrane helix</keyword>
<evidence type="ECO:0000313" key="2">
    <source>
        <dbReference type="EMBL" id="MEB3101578.1"/>
    </source>
</evidence>
<evidence type="ECO:0000256" key="1">
    <source>
        <dbReference type="SAM" id="Phobius"/>
    </source>
</evidence>
<accession>A0ABU5ZGE4</accession>
<name>A0ABU5ZGE4_9BACL</name>
<gene>
    <name evidence="2" type="ORF">VF724_07870</name>
</gene>
<dbReference type="Proteomes" id="UP001310386">
    <property type="component" value="Unassembled WGS sequence"/>
</dbReference>
<keyword evidence="1" id="KW-0812">Transmembrane</keyword>
<feature type="transmembrane region" description="Helical" evidence="1">
    <location>
        <begin position="60"/>
        <end position="80"/>
    </location>
</feature>
<dbReference type="RefSeq" id="WP_371753700.1">
    <property type="nucleotide sequence ID" value="NZ_JAYJLD010000009.1"/>
</dbReference>
<reference evidence="2" key="1">
    <citation type="submission" date="2023-12" db="EMBL/GenBank/DDBJ databases">
        <title>Fervidustalea candida gen. nov., sp. nov., a novel member of the family Paenibacillaceae isolated from a geothermal area.</title>
        <authorList>
            <person name="Li W.-J."/>
            <person name="Jiao J.-Y."/>
            <person name="Chen Y."/>
        </authorList>
    </citation>
    <scope>NUCLEOTIDE SEQUENCE</scope>
    <source>
        <strain evidence="2">SYSU GA230002</strain>
    </source>
</reference>
<proteinExistence type="predicted"/>
<feature type="transmembrane region" description="Helical" evidence="1">
    <location>
        <begin position="35"/>
        <end position="54"/>
    </location>
</feature>
<keyword evidence="1" id="KW-0472">Membrane</keyword>
<comment type="caution">
    <text evidence="2">The sequence shown here is derived from an EMBL/GenBank/DDBJ whole genome shotgun (WGS) entry which is preliminary data.</text>
</comment>
<keyword evidence="3" id="KW-1185">Reference proteome</keyword>
<dbReference type="EMBL" id="JAYJLD010000009">
    <property type="protein sequence ID" value="MEB3101578.1"/>
    <property type="molecule type" value="Genomic_DNA"/>
</dbReference>
<sequence length="90" mass="9908">MLNTIKQMLLPNSSYTNQMARKTMARRMNRTNMNAGDRVGTGYATGIAGAGWYLMFTGSVYMGFTATALAYGRLIGLLIYPWSITAPPFV</sequence>
<evidence type="ECO:0000313" key="3">
    <source>
        <dbReference type="Proteomes" id="UP001310386"/>
    </source>
</evidence>
<organism evidence="2 3">
    <name type="scientific">Ferviditalea candida</name>
    <dbReference type="NCBI Taxonomy" id="3108399"/>
    <lineage>
        <taxon>Bacteria</taxon>
        <taxon>Bacillati</taxon>
        <taxon>Bacillota</taxon>
        <taxon>Bacilli</taxon>
        <taxon>Bacillales</taxon>
        <taxon>Paenibacillaceae</taxon>
        <taxon>Ferviditalea</taxon>
    </lineage>
</organism>
<protein>
    <submittedName>
        <fullName evidence="2">Uncharacterized protein</fullName>
    </submittedName>
</protein>